<accession>A0A8I1A9V8</accession>
<feature type="coiled-coil region" evidence="1">
    <location>
        <begin position="94"/>
        <end position="125"/>
    </location>
</feature>
<sequence>MASKKLPPAKNWRELDINDWNAITFYEYLKYMHLKTYGTKYSVKNMGMHNGLVKRVYQKHGKQATKRFIELCFHRFKPRNGHKGANFIYFYTYLKKYMEDAEKEIEKKNRMIENEKVTYEQIQNVIDMF</sequence>
<keyword evidence="1" id="KW-0175">Coiled coil</keyword>
<reference evidence="2 3" key="1">
    <citation type="submission" date="2020-12" db="EMBL/GenBank/DDBJ databases">
        <title>WGS of Thermoactinomyces spp.</title>
        <authorList>
            <person name="Cheng K."/>
        </authorList>
    </citation>
    <scope>NUCLEOTIDE SEQUENCE [LARGE SCALE GENOMIC DNA]</scope>
    <source>
        <strain evidence="3">CICC 10671\DSM 43846</strain>
    </source>
</reference>
<dbReference type="AlphaFoldDB" id="A0A8I1A9V8"/>
<gene>
    <name evidence="2" type="ORF">I8U20_02005</name>
</gene>
<dbReference type="EMBL" id="JAECVW010000001">
    <property type="protein sequence ID" value="MBH8594101.1"/>
    <property type="molecule type" value="Genomic_DNA"/>
</dbReference>
<evidence type="ECO:0000256" key="1">
    <source>
        <dbReference type="SAM" id="Coils"/>
    </source>
</evidence>
<evidence type="ECO:0000313" key="2">
    <source>
        <dbReference type="EMBL" id="MBH8594101.1"/>
    </source>
</evidence>
<evidence type="ECO:0000313" key="3">
    <source>
        <dbReference type="Proteomes" id="UP000633619"/>
    </source>
</evidence>
<dbReference type="Proteomes" id="UP000633619">
    <property type="component" value="Unassembled WGS sequence"/>
</dbReference>
<comment type="caution">
    <text evidence="2">The sequence shown here is derived from an EMBL/GenBank/DDBJ whole genome shotgun (WGS) entry which is preliminary data.</text>
</comment>
<protein>
    <submittedName>
        <fullName evidence="2">Uncharacterized protein</fullName>
    </submittedName>
</protein>
<name>A0A8I1A9V8_THEIN</name>
<dbReference type="RefSeq" id="WP_181729143.1">
    <property type="nucleotide sequence ID" value="NZ_JACEIR010000001.1"/>
</dbReference>
<keyword evidence="3" id="KW-1185">Reference proteome</keyword>
<proteinExistence type="predicted"/>
<organism evidence="2 3">
    <name type="scientific">Thermoactinomyces intermedius</name>
    <dbReference type="NCBI Taxonomy" id="2024"/>
    <lineage>
        <taxon>Bacteria</taxon>
        <taxon>Bacillati</taxon>
        <taxon>Bacillota</taxon>
        <taxon>Bacilli</taxon>
        <taxon>Bacillales</taxon>
        <taxon>Thermoactinomycetaceae</taxon>
        <taxon>Thermoactinomyces</taxon>
    </lineage>
</organism>